<evidence type="ECO:0000259" key="1">
    <source>
        <dbReference type="PROSITE" id="PS51387"/>
    </source>
</evidence>
<dbReference type="GO" id="GO:0071949">
    <property type="term" value="F:FAD binding"/>
    <property type="evidence" value="ECO:0007669"/>
    <property type="project" value="InterPro"/>
</dbReference>
<proteinExistence type="predicted"/>
<accession>A0AAU7LVE3</accession>
<dbReference type="Pfam" id="PF00941">
    <property type="entry name" value="FAD_binding_5"/>
    <property type="match status" value="1"/>
</dbReference>
<dbReference type="PANTHER" id="PTHR42659">
    <property type="entry name" value="XANTHINE DEHYDROGENASE SUBUNIT C-RELATED"/>
    <property type="match status" value="1"/>
</dbReference>
<feature type="domain" description="FAD-binding PCMH-type" evidence="1">
    <location>
        <begin position="1"/>
        <end position="174"/>
    </location>
</feature>
<organism evidence="2">
    <name type="scientific">Polaromonas hydrogenivorans</name>
    <dbReference type="NCBI Taxonomy" id="335476"/>
    <lineage>
        <taxon>Bacteria</taxon>
        <taxon>Pseudomonadati</taxon>
        <taxon>Pseudomonadota</taxon>
        <taxon>Betaproteobacteria</taxon>
        <taxon>Burkholderiales</taxon>
        <taxon>Comamonadaceae</taxon>
        <taxon>Polaromonas</taxon>
    </lineage>
</organism>
<dbReference type="InterPro" id="IPR051312">
    <property type="entry name" value="Diverse_Substr_Oxidored"/>
</dbReference>
<dbReference type="PANTHER" id="PTHR42659:SF9">
    <property type="entry name" value="XANTHINE DEHYDROGENASE FAD-BINDING SUBUNIT XDHB-RELATED"/>
    <property type="match status" value="1"/>
</dbReference>
<name>A0AAU7LVE3_9BURK</name>
<evidence type="ECO:0000313" key="2">
    <source>
        <dbReference type="EMBL" id="XBP71589.1"/>
    </source>
</evidence>
<dbReference type="EMBL" id="CP157675">
    <property type="protein sequence ID" value="XBP71589.1"/>
    <property type="molecule type" value="Genomic_DNA"/>
</dbReference>
<dbReference type="AlphaFoldDB" id="A0AAU7LVE3"/>
<gene>
    <name evidence="2" type="ORF">ABLV49_07285</name>
</gene>
<dbReference type="InterPro" id="IPR036318">
    <property type="entry name" value="FAD-bd_PCMH-like_sf"/>
</dbReference>
<sequence length="287" mass="30082">MNLNTITSVKRPATADEVGQWQAGDAWLAGGTWLFSEPQAHLRTLIDLHGLGWPALTPTAGGLDIAATCRIADLHAFRGEASWTAVPLIAACCECLLASFKIWNAATAGGNLCMSLPAGAITSLVVALEGQLTLLSRDGSSRTVAAVDFVTGNNRNILQPGELLRSIHLPASALSKRFAIRRAALTHLGRSAALLAATQAHSGGDILLTVTAATPRPVQLRLPGDVSADALRQALDSAIPADGWFDDVNGSPAYKRHVSHHFAEEIRAELAAIRQASTGVQASTTPP</sequence>
<dbReference type="InterPro" id="IPR016169">
    <property type="entry name" value="FAD-bd_PCMH_sub2"/>
</dbReference>
<dbReference type="InterPro" id="IPR016166">
    <property type="entry name" value="FAD-bd_PCMH"/>
</dbReference>
<dbReference type="InterPro" id="IPR002346">
    <property type="entry name" value="Mopterin_DH_FAD-bd"/>
</dbReference>
<dbReference type="RefSeq" id="WP_349280954.1">
    <property type="nucleotide sequence ID" value="NZ_CBCSCU010000092.1"/>
</dbReference>
<protein>
    <submittedName>
        <fullName evidence="2">FAD binding domain-containing protein</fullName>
    </submittedName>
</protein>
<dbReference type="GO" id="GO:0016491">
    <property type="term" value="F:oxidoreductase activity"/>
    <property type="evidence" value="ECO:0007669"/>
    <property type="project" value="InterPro"/>
</dbReference>
<dbReference type="Gene3D" id="3.30.465.10">
    <property type="match status" value="1"/>
</dbReference>
<reference evidence="2" key="1">
    <citation type="submission" date="2024-05" db="EMBL/GenBank/DDBJ databases">
        <authorList>
            <person name="Bunk B."/>
            <person name="Swiderski J."/>
            <person name="Sproer C."/>
            <person name="Thiel V."/>
        </authorList>
    </citation>
    <scope>NUCLEOTIDE SEQUENCE</scope>
    <source>
        <strain evidence="2">DSM 17735</strain>
    </source>
</reference>
<dbReference type="SUPFAM" id="SSF56176">
    <property type="entry name" value="FAD-binding/transporter-associated domain-like"/>
    <property type="match status" value="1"/>
</dbReference>
<dbReference type="PROSITE" id="PS51387">
    <property type="entry name" value="FAD_PCMH"/>
    <property type="match status" value="1"/>
</dbReference>